<dbReference type="PANTHER" id="PTHR33371">
    <property type="entry name" value="INTERMEMBRANE PHOSPHOLIPID TRANSPORT SYSTEM BINDING PROTEIN MLAD-RELATED"/>
    <property type="match status" value="1"/>
</dbReference>
<gene>
    <name evidence="3" type="ORF">V1Y59_10085</name>
</gene>
<accession>A0ABU7MTH6</accession>
<sequence>MSSAVSRPLAGGLLVLVVVGAIVLSAAMFTGATEKSSTVTVVAPRAGLVMDADAKVQMRGVTVGKVSKIAYDQPGTATLTLAMQPDQMTRIPENVGVHIAAPTVFGAKSVELVVPEDPAPERLQDNQILSANQVEVEINTVFGELNEVLAQIRPAELNAALSALSTALSGRGEQFGQMLTDFHEFLRDVDPTMPALRALLRDTPQMLDVYADTSAPLLDTVDHVSSISDTLVAEQHHLDAFLTSVIGLSNTGTRVLADNRSALARALHLLVPTTALTDEYNEALTCALNGFADLAVSPPADVPGLGLSANFLWGAEPYHAPEDLPKVAATGGPQCSMLPVGFQEKPPYVVADTGANPFDPSRRTVELNVKSLQQALFGPIPDGAPR</sequence>
<evidence type="ECO:0000259" key="2">
    <source>
        <dbReference type="Pfam" id="PF11887"/>
    </source>
</evidence>
<dbReference type="InterPro" id="IPR052336">
    <property type="entry name" value="MlaD_Phospholipid_Transporter"/>
</dbReference>
<evidence type="ECO:0000313" key="3">
    <source>
        <dbReference type="EMBL" id="MEE4023426.1"/>
    </source>
</evidence>
<dbReference type="InterPro" id="IPR024516">
    <property type="entry name" value="Mce_C"/>
</dbReference>
<name>A0ABU7MTH6_9ACTN</name>
<dbReference type="Pfam" id="PF11887">
    <property type="entry name" value="Mce4_CUP1"/>
    <property type="match status" value="1"/>
</dbReference>
<dbReference type="RefSeq" id="WP_330504758.1">
    <property type="nucleotide sequence ID" value="NZ_JAZDUE010000007.1"/>
</dbReference>
<dbReference type="Proteomes" id="UP001335729">
    <property type="component" value="Unassembled WGS sequence"/>
</dbReference>
<keyword evidence="4" id="KW-1185">Reference proteome</keyword>
<dbReference type="Pfam" id="PF02470">
    <property type="entry name" value="MlaD"/>
    <property type="match status" value="1"/>
</dbReference>
<feature type="domain" description="Mammalian cell entry C-terminal" evidence="2">
    <location>
        <begin position="120"/>
        <end position="333"/>
    </location>
</feature>
<dbReference type="NCBIfam" id="TIGR00996">
    <property type="entry name" value="Mtu_fam_mce"/>
    <property type="match status" value="1"/>
</dbReference>
<proteinExistence type="predicted"/>
<evidence type="ECO:0000259" key="1">
    <source>
        <dbReference type="Pfam" id="PF02470"/>
    </source>
</evidence>
<comment type="caution">
    <text evidence="3">The sequence shown here is derived from an EMBL/GenBank/DDBJ whole genome shotgun (WGS) entry which is preliminary data.</text>
</comment>
<reference evidence="3 4" key="1">
    <citation type="submission" date="2024-01" db="EMBL/GenBank/DDBJ databases">
        <title>Draft genome sequence of Gordonia sp. PKS22-38.</title>
        <authorList>
            <person name="Suphannarot A."/>
            <person name="Mingma R."/>
        </authorList>
    </citation>
    <scope>NUCLEOTIDE SEQUENCE [LARGE SCALE GENOMIC DNA]</scope>
    <source>
        <strain evidence="3 4">PKS22-38</strain>
    </source>
</reference>
<dbReference type="EMBL" id="JAZDUE010000007">
    <property type="protein sequence ID" value="MEE4023426.1"/>
    <property type="molecule type" value="Genomic_DNA"/>
</dbReference>
<evidence type="ECO:0000313" key="4">
    <source>
        <dbReference type="Proteomes" id="UP001335729"/>
    </source>
</evidence>
<dbReference type="InterPro" id="IPR003399">
    <property type="entry name" value="Mce/MlaD"/>
</dbReference>
<feature type="domain" description="Mce/MlaD" evidence="1">
    <location>
        <begin position="36"/>
        <end position="113"/>
    </location>
</feature>
<dbReference type="InterPro" id="IPR005693">
    <property type="entry name" value="Mce"/>
</dbReference>
<organism evidence="3 4">
    <name type="scientific">Gordonia prachuapensis</name>
    <dbReference type="NCBI Taxonomy" id="3115651"/>
    <lineage>
        <taxon>Bacteria</taxon>
        <taxon>Bacillati</taxon>
        <taxon>Actinomycetota</taxon>
        <taxon>Actinomycetes</taxon>
        <taxon>Mycobacteriales</taxon>
        <taxon>Gordoniaceae</taxon>
        <taxon>Gordonia</taxon>
    </lineage>
</organism>
<protein>
    <submittedName>
        <fullName evidence="3">MCE family protein</fullName>
    </submittedName>
</protein>
<dbReference type="PANTHER" id="PTHR33371:SF19">
    <property type="entry name" value="MCE-FAMILY PROTEIN MCE4A"/>
    <property type="match status" value="1"/>
</dbReference>